<protein>
    <submittedName>
        <fullName evidence="2">Uncharacterized protein</fullName>
    </submittedName>
</protein>
<dbReference type="AlphaFoldDB" id="A0A9Q1QPN3"/>
<comment type="caution">
    <text evidence="2">The sequence shown here is derived from an EMBL/GenBank/DDBJ whole genome shotgun (WGS) entry which is preliminary data.</text>
</comment>
<reference evidence="2" key="1">
    <citation type="submission" date="2022-04" db="EMBL/GenBank/DDBJ databases">
        <title>Carnegiea gigantea Genome sequencing and assembly v2.</title>
        <authorList>
            <person name="Copetti D."/>
            <person name="Sanderson M.J."/>
            <person name="Burquez A."/>
            <person name="Wojciechowski M.F."/>
        </authorList>
    </citation>
    <scope>NUCLEOTIDE SEQUENCE</scope>
    <source>
        <strain evidence="2">SGP5-SGP5p</strain>
        <tissue evidence="2">Aerial part</tissue>
    </source>
</reference>
<keyword evidence="3" id="KW-1185">Reference proteome</keyword>
<organism evidence="2 3">
    <name type="scientific">Carnegiea gigantea</name>
    <dbReference type="NCBI Taxonomy" id="171969"/>
    <lineage>
        <taxon>Eukaryota</taxon>
        <taxon>Viridiplantae</taxon>
        <taxon>Streptophyta</taxon>
        <taxon>Embryophyta</taxon>
        <taxon>Tracheophyta</taxon>
        <taxon>Spermatophyta</taxon>
        <taxon>Magnoliopsida</taxon>
        <taxon>eudicotyledons</taxon>
        <taxon>Gunneridae</taxon>
        <taxon>Pentapetalae</taxon>
        <taxon>Caryophyllales</taxon>
        <taxon>Cactineae</taxon>
        <taxon>Cactaceae</taxon>
        <taxon>Cactoideae</taxon>
        <taxon>Echinocereeae</taxon>
        <taxon>Carnegiea</taxon>
    </lineage>
</organism>
<gene>
    <name evidence="2" type="ORF">Cgig2_020235</name>
</gene>
<evidence type="ECO:0000256" key="1">
    <source>
        <dbReference type="SAM" id="SignalP"/>
    </source>
</evidence>
<proteinExistence type="predicted"/>
<dbReference type="Proteomes" id="UP001153076">
    <property type="component" value="Unassembled WGS sequence"/>
</dbReference>
<dbReference type="EMBL" id="JAKOGI010000014">
    <property type="protein sequence ID" value="KAJ8450598.1"/>
    <property type="molecule type" value="Genomic_DNA"/>
</dbReference>
<feature type="chain" id="PRO_5040167716" evidence="1">
    <location>
        <begin position="34"/>
        <end position="174"/>
    </location>
</feature>
<accession>A0A9Q1QPN3</accession>
<name>A0A9Q1QPN3_9CARY</name>
<keyword evidence="1" id="KW-0732">Signal</keyword>
<sequence>MCPCTGHRKTETSTAVLHFGLLLDIASASCCSAQHLSHSGQASLHQPHAESPTPLTGSLPQTPTVHCQVLGSLTTAWYEVGATKFDFATTKALLVVQLLLMGSYMDFINPGSQAREGSFFCIEAALESLEPGPELLPGSNLISFVEFSDASIKSISLTSCFSMILPADDCPPPP</sequence>
<feature type="signal peptide" evidence="1">
    <location>
        <begin position="1"/>
        <end position="33"/>
    </location>
</feature>
<evidence type="ECO:0000313" key="3">
    <source>
        <dbReference type="Proteomes" id="UP001153076"/>
    </source>
</evidence>
<evidence type="ECO:0000313" key="2">
    <source>
        <dbReference type="EMBL" id="KAJ8450598.1"/>
    </source>
</evidence>